<accession>A0A2V1GR02</accession>
<keyword evidence="2" id="KW-1185">Reference proteome</keyword>
<dbReference type="RefSeq" id="WP_116688016.1">
    <property type="nucleotide sequence ID" value="NZ_CAWNYD010000007.1"/>
</dbReference>
<protein>
    <submittedName>
        <fullName evidence="1">Adhesin</fullName>
    </submittedName>
</protein>
<name>A0A2V1GR02_9GAMM</name>
<reference evidence="1 2" key="1">
    <citation type="submission" date="2018-04" db="EMBL/GenBank/DDBJ databases">
        <title>Thalassorhabdus spongiae gen. nov., sp. nov., isolated from a marine sponge in South-West Iceland.</title>
        <authorList>
            <person name="Knobloch S."/>
            <person name="Daussin A."/>
            <person name="Johannsson R."/>
            <person name="Marteinsson V.T."/>
        </authorList>
    </citation>
    <scope>NUCLEOTIDE SEQUENCE [LARGE SCALE GENOMIC DNA]</scope>
    <source>
        <strain evidence="1 2">Hp12</strain>
    </source>
</reference>
<dbReference type="OrthoDB" id="5592990at2"/>
<dbReference type="EMBL" id="QDDL01000007">
    <property type="protein sequence ID" value="PVZ66652.1"/>
    <property type="molecule type" value="Genomic_DNA"/>
</dbReference>
<proteinExistence type="predicted"/>
<organism evidence="1 2">
    <name type="scientific">Pelagibaculum spongiae</name>
    <dbReference type="NCBI Taxonomy" id="2080658"/>
    <lineage>
        <taxon>Bacteria</taxon>
        <taxon>Pseudomonadati</taxon>
        <taxon>Pseudomonadota</taxon>
        <taxon>Gammaproteobacteria</taxon>
        <taxon>Oceanospirillales</taxon>
        <taxon>Pelagibaculum</taxon>
    </lineage>
</organism>
<gene>
    <name evidence="1" type="ORF">DC094_15390</name>
</gene>
<evidence type="ECO:0000313" key="2">
    <source>
        <dbReference type="Proteomes" id="UP000244906"/>
    </source>
</evidence>
<dbReference type="PROSITE" id="PS51257">
    <property type="entry name" value="PROKAR_LIPOPROTEIN"/>
    <property type="match status" value="1"/>
</dbReference>
<sequence length="393" mass="41907">MENYKTLLLVSAISALTACSGGSSSSDSVTGPDPIKSTGVFLDSPVAKIGYRTETLEGITNSLGEYEYVEGEKVTFFIGDLVFPPVTASGVVTPADIASEDNILQTNILQILQTLDYDKNPTNGITIHDDAAEVFIGKKFELSNAGFDSEIAVTLATIDDGLTLVEESAANAHFETTLQSQILGSWKYSEGAGKTNVLTFIEGNKYIIIHQHDDEPGVVGSQTAGSVEYGSYTWDVNDGGFTTTLIGESDGWGGLYDGSSSFNYAAVENNSLVLRKDSEGATFTRIVSDSNPLIGGWINADNVLVFLSESEYSIAHWANPEGQTLSGEFGTYQLNGDDFKALSASVDTDGEGGLYNAGDASDQEGETLTIDQSTISFSDQDEGLFDFKRVGIF</sequence>
<comment type="caution">
    <text evidence="1">The sequence shown here is derived from an EMBL/GenBank/DDBJ whole genome shotgun (WGS) entry which is preliminary data.</text>
</comment>
<dbReference type="AlphaFoldDB" id="A0A2V1GR02"/>
<dbReference type="Proteomes" id="UP000244906">
    <property type="component" value="Unassembled WGS sequence"/>
</dbReference>
<evidence type="ECO:0000313" key="1">
    <source>
        <dbReference type="EMBL" id="PVZ66652.1"/>
    </source>
</evidence>